<feature type="domain" description="DNA-directed RNA polymerase III subunit RPC3 winged-helix" evidence="13">
    <location>
        <begin position="423"/>
        <end position="499"/>
    </location>
</feature>
<dbReference type="InterPro" id="IPR055207">
    <property type="entry name" value="POLR3C_WHD"/>
</dbReference>
<evidence type="ECO:0000256" key="8">
    <source>
        <dbReference type="ARBA" id="ARBA00025127"/>
    </source>
</evidence>
<dbReference type="AlphaFoldDB" id="A0A9W8GZT7"/>
<dbReference type="InterPro" id="IPR039748">
    <property type="entry name" value="RPC3"/>
</dbReference>
<sequence>MYTQQVGLCKQIVREHYGPIVETVVAVLLREGRLHLGQLARRTKLTGPNIRRALAVLIQHGIATHAMSKDGSRMFTYYSVSLKSILRLQRAGLYLALVEERMGSEGLAIFRTIMVNGLTTIGSVREALSVAEMGNAAKIKFNSVVAKLVRDRYIIAVNPQDTITKVDRIMQEEAVEVEKLTIPPTAKELLAIRRKIIEREEEEYQSSNVVGIKRRASVDISADHSSKLHMGADGRANGFNSYDSGDQNGYSHLNNGHQQQQQVDAVDDKQFFRAYYDRLDVFLRNQQIVNYFTDKYNAGAGALVKSILRVTEQHTRTCRVKLSETVSATQVFQHISAEAPLIDSIDTSKDMFHQKFDANGNPIVDTSSGTELSREKRSEIIFALLEVIHTDSSGIVIKVDERGTGQYRVNFERAAITLRDRCVDALVHEKFGSVHARLLRVLRDKQKLDEKVVAQATMLPIDSCRTRLHDLALAGMIDTVEIPRSADRNPSRMFYLWYVNADKQMRSAMRFVYQGMSNIIERNTKEVSARALLIAKTKREDVILDPGLLTDGERKELQNLARIKQRLTVANVRLDSMLLVIYDIDPLSADHQLLQ</sequence>
<dbReference type="PANTHER" id="PTHR12949:SF0">
    <property type="entry name" value="DNA-DIRECTED RNA POLYMERASE III SUBUNIT RPC3"/>
    <property type="match status" value="1"/>
</dbReference>
<evidence type="ECO:0000256" key="4">
    <source>
        <dbReference type="ARBA" id="ARBA00016689"/>
    </source>
</evidence>
<dbReference type="OrthoDB" id="272392at2759"/>
<dbReference type="GO" id="GO:0006351">
    <property type="term" value="P:DNA-templated transcription"/>
    <property type="evidence" value="ECO:0007669"/>
    <property type="project" value="InterPro"/>
</dbReference>
<keyword evidence="15" id="KW-1185">Reference proteome</keyword>
<dbReference type="Pfam" id="PF22536">
    <property type="entry name" value="WHD_POLR3C"/>
    <property type="match status" value="1"/>
</dbReference>
<keyword evidence="6 9" id="KW-0804">Transcription</keyword>
<evidence type="ECO:0000256" key="7">
    <source>
        <dbReference type="ARBA" id="ARBA00023242"/>
    </source>
</evidence>
<dbReference type="PANTHER" id="PTHR12949">
    <property type="entry name" value="RNA POLYMERASE III DNA DIRECTED -RELATED"/>
    <property type="match status" value="1"/>
</dbReference>
<keyword evidence="5 9" id="KW-0240">DNA-directed RNA polymerase</keyword>
<comment type="subcellular location">
    <subcellularLocation>
        <location evidence="1 9">Nucleus</location>
    </subcellularLocation>
</comment>
<feature type="domain" description="RNA polymerase III subunit RPC82-related helix-turn-helix" evidence="12">
    <location>
        <begin position="8"/>
        <end position="64"/>
    </location>
</feature>
<evidence type="ECO:0000256" key="9">
    <source>
        <dbReference type="RuleBase" id="RU367076"/>
    </source>
</evidence>
<dbReference type="InterPro" id="IPR036390">
    <property type="entry name" value="WH_DNA-bd_sf"/>
</dbReference>
<gene>
    <name evidence="14" type="primary">RPC82</name>
    <name evidence="14" type="ORF">GGI19_000621</name>
</gene>
<dbReference type="SUPFAM" id="SSF46785">
    <property type="entry name" value="Winged helix' DNA-binding domain"/>
    <property type="match status" value="2"/>
</dbReference>
<evidence type="ECO:0000259" key="13">
    <source>
        <dbReference type="Pfam" id="PF22536"/>
    </source>
</evidence>
<proteinExistence type="inferred from homology"/>
<dbReference type="InterPro" id="IPR036388">
    <property type="entry name" value="WH-like_DNA-bd_sf"/>
</dbReference>
<evidence type="ECO:0000256" key="2">
    <source>
        <dbReference type="ARBA" id="ARBA00006835"/>
    </source>
</evidence>
<name>A0A9W8GZT7_9FUNG</name>
<dbReference type="Gene3D" id="1.10.10.10">
    <property type="entry name" value="Winged helix-like DNA-binding domain superfamily/Winged helix DNA-binding domain"/>
    <property type="match status" value="3"/>
</dbReference>
<evidence type="ECO:0000256" key="1">
    <source>
        <dbReference type="ARBA" id="ARBA00004123"/>
    </source>
</evidence>
<evidence type="ECO:0000313" key="14">
    <source>
        <dbReference type="EMBL" id="KAJ2756743.1"/>
    </source>
</evidence>
<evidence type="ECO:0000313" key="15">
    <source>
        <dbReference type="Proteomes" id="UP001140011"/>
    </source>
</evidence>
<dbReference type="EMBL" id="JANBUH010000017">
    <property type="protein sequence ID" value="KAJ2756743.1"/>
    <property type="molecule type" value="Genomic_DNA"/>
</dbReference>
<feature type="region of interest" description="Disordered" evidence="10">
    <location>
        <begin position="229"/>
        <end position="250"/>
    </location>
</feature>
<dbReference type="GO" id="GO:0003697">
    <property type="term" value="F:single-stranded DNA binding"/>
    <property type="evidence" value="ECO:0007669"/>
    <property type="project" value="UniProtKB-UniRule"/>
</dbReference>
<dbReference type="GO" id="GO:0005666">
    <property type="term" value="C:RNA polymerase III complex"/>
    <property type="evidence" value="ECO:0007669"/>
    <property type="project" value="UniProtKB-UniRule"/>
</dbReference>
<comment type="caution">
    <text evidence="14">The sequence shown here is derived from an EMBL/GenBank/DDBJ whole genome shotgun (WGS) entry which is preliminary data.</text>
</comment>
<comment type="function">
    <text evidence="8 9">DNA-dependent RNA polymerase catalyzes the transcription of DNA into RNA using the four ribonucleoside triphosphates as substrates. Specific core component of RNA polymerase III which synthesizes small RNAs, such as 5S rRNA and tRNAs.</text>
</comment>
<feature type="domain" description="RNA polymerase III Rpc82 C -terminal" evidence="11">
    <location>
        <begin position="146"/>
        <end position="414"/>
    </location>
</feature>
<dbReference type="Pfam" id="PF05645">
    <property type="entry name" value="RNA_pol_Rpc82"/>
    <property type="match status" value="1"/>
</dbReference>
<accession>A0A9W8GZT7</accession>
<evidence type="ECO:0000259" key="11">
    <source>
        <dbReference type="Pfam" id="PF05645"/>
    </source>
</evidence>
<dbReference type="InterPro" id="IPR008806">
    <property type="entry name" value="RNA_pol_III_Rpc82_C"/>
</dbReference>
<protein>
    <recommendedName>
        <fullName evidence="4 9">DNA-directed RNA polymerase III subunit RPC3</fullName>
        <shortName evidence="9">RNA polymerase III subunit C3</shortName>
    </recommendedName>
</protein>
<dbReference type="Pfam" id="PF08221">
    <property type="entry name" value="HTH_9"/>
    <property type="match status" value="1"/>
</dbReference>
<feature type="compositionally biased region" description="Polar residues" evidence="10">
    <location>
        <begin position="238"/>
        <end position="250"/>
    </location>
</feature>
<comment type="similarity">
    <text evidence="2 9">Belongs to the RNA polymerase beta chain family.</text>
</comment>
<evidence type="ECO:0000259" key="12">
    <source>
        <dbReference type="Pfam" id="PF08221"/>
    </source>
</evidence>
<evidence type="ECO:0000256" key="10">
    <source>
        <dbReference type="SAM" id="MobiDB-lite"/>
    </source>
</evidence>
<dbReference type="InterPro" id="IPR013197">
    <property type="entry name" value="RNA_pol_III_RPC82-rel_HTH"/>
</dbReference>
<evidence type="ECO:0000256" key="6">
    <source>
        <dbReference type="ARBA" id="ARBA00023163"/>
    </source>
</evidence>
<evidence type="ECO:0000256" key="3">
    <source>
        <dbReference type="ARBA" id="ARBA00011206"/>
    </source>
</evidence>
<dbReference type="Proteomes" id="UP001140011">
    <property type="component" value="Unassembled WGS sequence"/>
</dbReference>
<organism evidence="14 15">
    <name type="scientific">Coemansia pectinata</name>
    <dbReference type="NCBI Taxonomy" id="1052879"/>
    <lineage>
        <taxon>Eukaryota</taxon>
        <taxon>Fungi</taxon>
        <taxon>Fungi incertae sedis</taxon>
        <taxon>Zoopagomycota</taxon>
        <taxon>Kickxellomycotina</taxon>
        <taxon>Kickxellomycetes</taxon>
        <taxon>Kickxellales</taxon>
        <taxon>Kickxellaceae</taxon>
        <taxon>Coemansia</taxon>
    </lineage>
</organism>
<evidence type="ECO:0000256" key="5">
    <source>
        <dbReference type="ARBA" id="ARBA00022478"/>
    </source>
</evidence>
<comment type="subunit">
    <text evidence="3 9">Component of the RNA polymerase III (Pol III) complex consisting of 17 subunits.</text>
</comment>
<keyword evidence="7 9" id="KW-0539">Nucleus</keyword>
<reference evidence="14" key="1">
    <citation type="submission" date="2022-07" db="EMBL/GenBank/DDBJ databases">
        <title>Phylogenomic reconstructions and comparative analyses of Kickxellomycotina fungi.</title>
        <authorList>
            <person name="Reynolds N.K."/>
            <person name="Stajich J.E."/>
            <person name="Barry K."/>
            <person name="Grigoriev I.V."/>
            <person name="Crous P."/>
            <person name="Smith M.E."/>
        </authorList>
    </citation>
    <scope>NUCLEOTIDE SEQUENCE</scope>
    <source>
        <strain evidence="14">BCRC 34297</strain>
    </source>
</reference>